<dbReference type="AlphaFoldDB" id="Q6HAB8"/>
<sequence length="81" mass="8992">MLVTMSQKELNRIPVLQQVCDKLLTQAAAAKLLSLSVRQLQRVLVRYLSDGAAGIASRKRGKPANNRAPDDLRLQVLVLLR</sequence>
<reference evidence="1" key="3">
    <citation type="journal article" date="2004" name="J. Bacteriol.">
        <title>Cloning Serratia entomophila antifeeding genes--a putative defective prophage active against the grass grub Costelytra zealandica.</title>
        <authorList>
            <person name="Hurst M.R."/>
            <person name="Glare T.R."/>
            <person name="Jackson T.A."/>
        </authorList>
    </citation>
    <scope>NUCLEOTIDE SEQUENCE</scope>
    <source>
        <strain evidence="1">A1MO2</strain>
        <plasmid evidence="1">pADAP</plasmid>
    </source>
</reference>
<reference evidence="1" key="1">
    <citation type="journal article" date="2000" name="J. Bacteriol.">
        <title>Plasmid-located pathogenicity determinants of Serratia entomophila, the causal agent of amber disease of grass grub, show similarity to the insecticidal toxins of Photorhabdus luminescens.</title>
        <authorList>
            <person name="Hurst M.R."/>
            <person name="Glare T.R."/>
            <person name="Jackson T.A."/>
            <person name="Ronson C.W."/>
        </authorList>
    </citation>
    <scope>NUCLEOTIDE SEQUENCE</scope>
    <source>
        <strain evidence="1">A1MO2</strain>
        <plasmid evidence="1">pADAP</plasmid>
    </source>
</reference>
<protein>
    <submittedName>
        <fullName evidence="1">Sea25</fullName>
    </submittedName>
</protein>
<name>Q6HAB8_9GAMM</name>
<dbReference type="EMBL" id="AF135182">
    <property type="protein sequence ID" value="AAT48358.1"/>
    <property type="molecule type" value="Genomic_DNA"/>
</dbReference>
<gene>
    <name evidence="1" type="primary">sea25</name>
</gene>
<keyword evidence="1" id="KW-0614">Plasmid</keyword>
<accession>Q6HAB8</accession>
<evidence type="ECO:0000313" key="1">
    <source>
        <dbReference type="EMBL" id="AAT48358.1"/>
    </source>
</evidence>
<geneLocation type="plasmid" evidence="1">
    <name>pADAP</name>
</geneLocation>
<dbReference type="Pfam" id="PF13551">
    <property type="entry name" value="HTH_29"/>
    <property type="match status" value="1"/>
</dbReference>
<dbReference type="RefSeq" id="WP_010895823.1">
    <property type="nucleotide sequence ID" value="NZ_MT039151.1"/>
</dbReference>
<reference evidence="1" key="2">
    <citation type="journal article" date="2003" name="Plasmid">
        <title>Peripheral sequences of the Serratia entomophila pADAP virulence-associated region.</title>
        <authorList>
            <person name="Hurst M.R."/>
            <person name="O'Callaghan M."/>
            <person name="Glare T.R."/>
        </authorList>
    </citation>
    <scope>NUCLEOTIDE SEQUENCE</scope>
    <source>
        <strain evidence="1">A1MO2</strain>
        <plasmid evidence="1">pADAP</plasmid>
    </source>
</reference>
<reference evidence="1" key="4">
    <citation type="submission" date="2017-12" db="EMBL/GenBank/DDBJ databases">
        <authorList>
            <person name="Hurst M.R.H."/>
        </authorList>
    </citation>
    <scope>NUCLEOTIDE SEQUENCE</scope>
    <source>
        <strain evidence="1">A1MO2</strain>
        <plasmid evidence="1">pADAP</plasmid>
    </source>
</reference>
<proteinExistence type="predicted"/>
<organism evidence="1">
    <name type="scientific">Serratia entomophila</name>
    <dbReference type="NCBI Taxonomy" id="42906"/>
    <lineage>
        <taxon>Bacteria</taxon>
        <taxon>Pseudomonadati</taxon>
        <taxon>Pseudomonadota</taxon>
        <taxon>Gammaproteobacteria</taxon>
        <taxon>Enterobacterales</taxon>
        <taxon>Yersiniaceae</taxon>
        <taxon>Serratia</taxon>
    </lineage>
</organism>